<keyword evidence="2" id="KW-0732">Signal</keyword>
<keyword evidence="5" id="KW-1185">Reference proteome</keyword>
<dbReference type="Gene3D" id="3.10.450.40">
    <property type="match status" value="1"/>
</dbReference>
<gene>
    <name evidence="4" type="ORF">HNR40_002941</name>
</gene>
<comment type="caution">
    <text evidence="4">The sequence shown here is derived from an EMBL/GenBank/DDBJ whole genome shotgun (WGS) entry which is preliminary data.</text>
</comment>
<dbReference type="EMBL" id="JACHIN010000003">
    <property type="protein sequence ID" value="MBB5077468.1"/>
    <property type="molecule type" value="Genomic_DNA"/>
</dbReference>
<dbReference type="PROSITE" id="PS51257">
    <property type="entry name" value="PROKAR_LIPOPROTEIN"/>
    <property type="match status" value="1"/>
</dbReference>
<name>A0A7W8EFI6_9ACTN</name>
<dbReference type="Gene3D" id="3.30.505.20">
    <property type="match status" value="1"/>
</dbReference>
<evidence type="ECO:0000313" key="4">
    <source>
        <dbReference type="EMBL" id="MBB5077468.1"/>
    </source>
</evidence>
<feature type="region of interest" description="Disordered" evidence="1">
    <location>
        <begin position="31"/>
        <end position="61"/>
    </location>
</feature>
<sequence>MGENTKKHAIRAAAFAAALFTITACGSGGAQNTAGLAVQSPATPPADPSDMGSPSAGVGADDIKKAGEAALAAVEGTVTGLDSDNGVWKVTVIGADGAESKVRVDAMTWKVVGTPSAEADDEAEKAKHKARAEAAKTTYTDAAEKVAAEYPDGKITELSLDRDNGTVVWEADVSAADGTKAKVKINADDGSVVSPSAEPESTG</sequence>
<dbReference type="Pfam" id="PF03413">
    <property type="entry name" value="PepSY"/>
    <property type="match status" value="1"/>
</dbReference>
<feature type="signal peptide" evidence="2">
    <location>
        <begin position="1"/>
        <end position="30"/>
    </location>
</feature>
<protein>
    <submittedName>
        <fullName evidence="4">Putative membrane protein YkoI</fullName>
    </submittedName>
</protein>
<feature type="domain" description="PepSY" evidence="3">
    <location>
        <begin position="139"/>
        <end position="193"/>
    </location>
</feature>
<accession>A0A7W8EFI6</accession>
<evidence type="ECO:0000256" key="1">
    <source>
        <dbReference type="SAM" id="MobiDB-lite"/>
    </source>
</evidence>
<dbReference type="RefSeq" id="WP_184961299.1">
    <property type="nucleotide sequence ID" value="NZ_JACHIN010000003.1"/>
</dbReference>
<evidence type="ECO:0000259" key="3">
    <source>
        <dbReference type="Pfam" id="PF03413"/>
    </source>
</evidence>
<reference evidence="4 5" key="1">
    <citation type="submission" date="2020-08" db="EMBL/GenBank/DDBJ databases">
        <title>Genomic Encyclopedia of Type Strains, Phase IV (KMG-IV): sequencing the most valuable type-strain genomes for metagenomic binning, comparative biology and taxonomic classification.</title>
        <authorList>
            <person name="Goeker M."/>
        </authorList>
    </citation>
    <scope>NUCLEOTIDE SEQUENCE [LARGE SCALE GENOMIC DNA]</scope>
    <source>
        <strain evidence="4 5">DSM 45385</strain>
    </source>
</reference>
<feature type="chain" id="PRO_5039346309" evidence="2">
    <location>
        <begin position="31"/>
        <end position="203"/>
    </location>
</feature>
<proteinExistence type="predicted"/>
<evidence type="ECO:0000256" key="2">
    <source>
        <dbReference type="SAM" id="SignalP"/>
    </source>
</evidence>
<organism evidence="4 5">
    <name type="scientific">Nonomuraea endophytica</name>
    <dbReference type="NCBI Taxonomy" id="714136"/>
    <lineage>
        <taxon>Bacteria</taxon>
        <taxon>Bacillati</taxon>
        <taxon>Actinomycetota</taxon>
        <taxon>Actinomycetes</taxon>
        <taxon>Streptosporangiales</taxon>
        <taxon>Streptosporangiaceae</taxon>
        <taxon>Nonomuraea</taxon>
    </lineage>
</organism>
<dbReference type="AlphaFoldDB" id="A0A7W8EFI6"/>
<dbReference type="InterPro" id="IPR025711">
    <property type="entry name" value="PepSY"/>
</dbReference>
<evidence type="ECO:0000313" key="5">
    <source>
        <dbReference type="Proteomes" id="UP000568380"/>
    </source>
</evidence>
<dbReference type="Proteomes" id="UP000568380">
    <property type="component" value="Unassembled WGS sequence"/>
</dbReference>